<dbReference type="InterPro" id="IPR036641">
    <property type="entry name" value="HPT_dom_sf"/>
</dbReference>
<feature type="domain" description="HPt" evidence="20">
    <location>
        <begin position="865"/>
        <end position="950"/>
    </location>
</feature>
<dbReference type="Pfam" id="PF01627">
    <property type="entry name" value="Hpt"/>
    <property type="match status" value="1"/>
</dbReference>
<evidence type="ECO:0000256" key="6">
    <source>
        <dbReference type="ARBA" id="ARBA00022679"/>
    </source>
</evidence>
<dbReference type="Pfam" id="PF02518">
    <property type="entry name" value="HATPase_c"/>
    <property type="match status" value="1"/>
</dbReference>
<dbReference type="Gene3D" id="1.20.120.160">
    <property type="entry name" value="HPT domain"/>
    <property type="match status" value="1"/>
</dbReference>
<dbReference type="SMART" id="SM00448">
    <property type="entry name" value="REC"/>
    <property type="match status" value="1"/>
</dbReference>
<evidence type="ECO:0000256" key="4">
    <source>
        <dbReference type="ARBA" id="ARBA00022475"/>
    </source>
</evidence>
<dbReference type="SUPFAM" id="SSF47384">
    <property type="entry name" value="Homodimeric domain of signal transducing histidine kinase"/>
    <property type="match status" value="1"/>
</dbReference>
<dbReference type="InterPro" id="IPR038188">
    <property type="entry name" value="TorS_sensor_sf"/>
</dbReference>
<dbReference type="PROSITE" id="PS50894">
    <property type="entry name" value="HPT"/>
    <property type="match status" value="1"/>
</dbReference>
<evidence type="ECO:0000259" key="19">
    <source>
        <dbReference type="PROSITE" id="PS50885"/>
    </source>
</evidence>
<comment type="catalytic activity">
    <reaction evidence="1">
        <text>ATP + protein L-histidine = ADP + protein N-phospho-L-histidine.</text>
        <dbReference type="EC" id="2.7.13.3"/>
    </reaction>
</comment>
<feature type="domain" description="HAMP" evidence="19">
    <location>
        <begin position="354"/>
        <end position="407"/>
    </location>
</feature>
<dbReference type="GO" id="GO:0004673">
    <property type="term" value="F:protein histidine kinase activity"/>
    <property type="evidence" value="ECO:0007669"/>
    <property type="project" value="UniProtKB-EC"/>
</dbReference>
<evidence type="ECO:0000256" key="9">
    <source>
        <dbReference type="ARBA" id="ARBA00022777"/>
    </source>
</evidence>
<keyword evidence="9 21" id="KW-0418">Kinase</keyword>
<dbReference type="CDD" id="cd16172">
    <property type="entry name" value="TorS_sensor_domain"/>
    <property type="match status" value="1"/>
</dbReference>
<evidence type="ECO:0000256" key="14">
    <source>
        <dbReference type="PROSITE-ProRule" id="PRU00110"/>
    </source>
</evidence>
<organism evidence="21 22">
    <name type="scientific">Aeromonas bivalvium</name>
    <dbReference type="NCBI Taxonomy" id="440079"/>
    <lineage>
        <taxon>Bacteria</taxon>
        <taxon>Pseudomonadati</taxon>
        <taxon>Pseudomonadota</taxon>
        <taxon>Gammaproteobacteria</taxon>
        <taxon>Aeromonadales</taxon>
        <taxon>Aeromonadaceae</taxon>
        <taxon>Aeromonas</taxon>
    </lineage>
</organism>
<evidence type="ECO:0000256" key="15">
    <source>
        <dbReference type="PROSITE-ProRule" id="PRU00169"/>
    </source>
</evidence>
<dbReference type="RefSeq" id="WP_408788820.1">
    <property type="nucleotide sequence ID" value="NZ_JBGXBU010000001.1"/>
</dbReference>
<dbReference type="InterPro" id="IPR003660">
    <property type="entry name" value="HAMP_dom"/>
</dbReference>
<feature type="modified residue" description="4-aspartylphosphate" evidence="15">
    <location>
        <position position="747"/>
    </location>
</feature>
<dbReference type="SUPFAM" id="SSF52172">
    <property type="entry name" value="CheY-like"/>
    <property type="match status" value="1"/>
</dbReference>
<feature type="domain" description="Histidine kinase" evidence="17">
    <location>
        <begin position="457"/>
        <end position="679"/>
    </location>
</feature>
<dbReference type="Gene3D" id="3.40.50.2300">
    <property type="match status" value="1"/>
</dbReference>
<dbReference type="PROSITE" id="PS50109">
    <property type="entry name" value="HIS_KIN"/>
    <property type="match status" value="1"/>
</dbReference>
<keyword evidence="5 15" id="KW-0597">Phosphoprotein</keyword>
<dbReference type="InterPro" id="IPR004358">
    <property type="entry name" value="Sig_transdc_His_kin-like_C"/>
</dbReference>
<dbReference type="NCBIfam" id="TIGR02956">
    <property type="entry name" value="TMAO_torS"/>
    <property type="match status" value="1"/>
</dbReference>
<dbReference type="InterPro" id="IPR003594">
    <property type="entry name" value="HATPase_dom"/>
</dbReference>
<evidence type="ECO:0000256" key="8">
    <source>
        <dbReference type="ARBA" id="ARBA00022741"/>
    </source>
</evidence>
<feature type="domain" description="Response regulatory" evidence="18">
    <location>
        <begin position="698"/>
        <end position="817"/>
    </location>
</feature>
<dbReference type="SMART" id="SM00387">
    <property type="entry name" value="HATPase_c"/>
    <property type="match status" value="1"/>
</dbReference>
<dbReference type="InterPro" id="IPR037952">
    <property type="entry name" value="Sensor_TorS"/>
</dbReference>
<evidence type="ECO:0000256" key="7">
    <source>
        <dbReference type="ARBA" id="ARBA00022692"/>
    </source>
</evidence>
<evidence type="ECO:0000259" key="17">
    <source>
        <dbReference type="PROSITE" id="PS50109"/>
    </source>
</evidence>
<dbReference type="InterPro" id="IPR036890">
    <property type="entry name" value="HATPase_C_sf"/>
</dbReference>
<dbReference type="PROSITE" id="PS50110">
    <property type="entry name" value="RESPONSE_REGULATORY"/>
    <property type="match status" value="1"/>
</dbReference>
<evidence type="ECO:0000256" key="16">
    <source>
        <dbReference type="SAM" id="Phobius"/>
    </source>
</evidence>
<dbReference type="PROSITE" id="PS50885">
    <property type="entry name" value="HAMP"/>
    <property type="match status" value="1"/>
</dbReference>
<keyword evidence="12" id="KW-0902">Two-component regulatory system</keyword>
<dbReference type="Gene3D" id="1.20.58.920">
    <property type="match status" value="1"/>
</dbReference>
<evidence type="ECO:0000256" key="5">
    <source>
        <dbReference type="ARBA" id="ARBA00022553"/>
    </source>
</evidence>
<evidence type="ECO:0000256" key="1">
    <source>
        <dbReference type="ARBA" id="ARBA00000085"/>
    </source>
</evidence>
<proteinExistence type="predicted"/>
<feature type="modified residue" description="Phosphohistidine" evidence="14">
    <location>
        <position position="905"/>
    </location>
</feature>
<dbReference type="Pfam" id="PF00072">
    <property type="entry name" value="Response_reg"/>
    <property type="match status" value="1"/>
</dbReference>
<evidence type="ECO:0000313" key="21">
    <source>
        <dbReference type="EMBL" id="MFM4892480.1"/>
    </source>
</evidence>
<dbReference type="EC" id="2.7.13.3" evidence="3"/>
<protein>
    <recommendedName>
        <fullName evidence="3">histidine kinase</fullName>
        <ecNumber evidence="3">2.7.13.3</ecNumber>
    </recommendedName>
</protein>
<keyword evidence="11 16" id="KW-1133">Transmembrane helix</keyword>
<evidence type="ECO:0000256" key="3">
    <source>
        <dbReference type="ARBA" id="ARBA00012438"/>
    </source>
</evidence>
<accession>A0ABW9GQD0</accession>
<reference evidence="21 22" key="1">
    <citation type="submission" date="2024-09" db="EMBL/GenBank/DDBJ databases">
        <title>Aeromonas strains Genome sequencing and assembly.</title>
        <authorList>
            <person name="Hu X."/>
            <person name="Tang B."/>
        </authorList>
    </citation>
    <scope>NUCLEOTIDE SEQUENCE [LARGE SCALE GENOMIC DNA]</scope>
    <source>
        <strain evidence="21 22">NB23SCDHY001</strain>
    </source>
</reference>
<evidence type="ECO:0000259" key="18">
    <source>
        <dbReference type="PROSITE" id="PS50110"/>
    </source>
</evidence>
<keyword evidence="6 21" id="KW-0808">Transferase</keyword>
<sequence>MRTLSGLGGKLLLAFSLMALLTLTASLVGWLGLGHLGGLERRLQHTLLTLDGARELAQVSGDILASSRLLTMAANEAERSHQGRLLTLQGQQLQRLLDQLGEGREQDVAWQSLDQLGLAILGNLGQQGRLVGERLALQGQGEALRGELVAASGRVAELARSQMENAQTVTVANISGLYALRGEAARSALDTLLEQDLDWLEQMTELRHRTLMQQQRLEELWRADNGARLDGLMAEYEQDLAVIRLRAGAVADPGRRLRVADALDQLARGERLGEIRRQWLGVGQALAALSASNQVLMERLNGSVAEGVHDARSSLAQSQSRLSERLALTEHGLGLIGALTLLALGLLMWRFVYGRIVWPLQRTTRGLSALAQGDLGQPLPPVGGGDELAQLARALAVFRDNAIELRRYQQELESRVAERTDQLSLVNARLNEEVAKQAQARAEAEQANRAKSVFLATMSHEIRTPMNGILGGLSLLEGTGLDPGQQRYLAAISQSGESLLEILNDILDYSKIEAGHLEARRAPFDLHALAWDLLALFRPRAEAKGLSLCLSLAPEVPRAVEGDGGKLRQVLSNLIGNGIKFTRSGEVRLTMAPLGCRGPCPQPCIAFTVSDTGPGIPPGEQERVFEAFRQRRRDAGHSGGTGLGLAISRRLVEAMGGELALASEPGLGCRFSFSLALQPTALLQPRQRERLSIHAPRDILLVEDNEINRLVAEGMLLRLGHRVVMAEDGRAALAAITARPFDLALLDINLPDTDGLSLREDLVAISEEEHDSPLPAIAISAQMYPEDIQHCLASGFAGFVGKPVRLAELADAITGIFADEGQVPGLPAAAPTGPRGEVAPRDALASFEVDPAEFAATRAQLDEDLALLGARRLATMLTLFEQQGGELVADLQGSDAGPERHQLAHKLKGSAASLGLARLVQVCEGLESGRVAPGVLAQEWPRALGILTHWRRAQGWDREE</sequence>
<dbReference type="InterPro" id="IPR008207">
    <property type="entry name" value="Sig_transdc_His_kin_Hpt_dom"/>
</dbReference>
<dbReference type="Pfam" id="PF00512">
    <property type="entry name" value="HisKA"/>
    <property type="match status" value="1"/>
</dbReference>
<dbReference type="SUPFAM" id="SSF158472">
    <property type="entry name" value="HAMP domain-like"/>
    <property type="match status" value="1"/>
</dbReference>
<dbReference type="CDD" id="cd06225">
    <property type="entry name" value="HAMP"/>
    <property type="match status" value="1"/>
</dbReference>
<dbReference type="SUPFAM" id="SSF47226">
    <property type="entry name" value="Histidine-containing phosphotransfer domain, HPT domain"/>
    <property type="match status" value="1"/>
</dbReference>
<dbReference type="PIRSF" id="PIRSF036437">
    <property type="entry name" value="HK_TorS"/>
    <property type="match status" value="1"/>
</dbReference>
<keyword evidence="13 16" id="KW-0472">Membrane</keyword>
<dbReference type="Gene3D" id="6.10.340.10">
    <property type="match status" value="1"/>
</dbReference>
<dbReference type="Proteomes" id="UP001630969">
    <property type="component" value="Unassembled WGS sequence"/>
</dbReference>
<evidence type="ECO:0000256" key="2">
    <source>
        <dbReference type="ARBA" id="ARBA00004651"/>
    </source>
</evidence>
<evidence type="ECO:0000256" key="10">
    <source>
        <dbReference type="ARBA" id="ARBA00022840"/>
    </source>
</evidence>
<dbReference type="CDD" id="cd00082">
    <property type="entry name" value="HisKA"/>
    <property type="match status" value="1"/>
</dbReference>
<keyword evidence="7 16" id="KW-0812">Transmembrane</keyword>
<dbReference type="InterPro" id="IPR005467">
    <property type="entry name" value="His_kinase_dom"/>
</dbReference>
<dbReference type="GeneID" id="97219689"/>
<dbReference type="EMBL" id="JBGXBU010000001">
    <property type="protein sequence ID" value="MFM4892480.1"/>
    <property type="molecule type" value="Genomic_DNA"/>
</dbReference>
<evidence type="ECO:0000259" key="20">
    <source>
        <dbReference type="PROSITE" id="PS50894"/>
    </source>
</evidence>
<dbReference type="PANTHER" id="PTHR45339">
    <property type="entry name" value="HYBRID SIGNAL TRANSDUCTION HISTIDINE KINASE J"/>
    <property type="match status" value="1"/>
</dbReference>
<dbReference type="CDD" id="cd00088">
    <property type="entry name" value="HPT"/>
    <property type="match status" value="1"/>
</dbReference>
<keyword evidence="10" id="KW-0067">ATP-binding</keyword>
<dbReference type="InterPro" id="IPR001789">
    <property type="entry name" value="Sig_transdc_resp-reg_receiver"/>
</dbReference>
<dbReference type="SMART" id="SM00304">
    <property type="entry name" value="HAMP"/>
    <property type="match status" value="1"/>
</dbReference>
<keyword evidence="22" id="KW-1185">Reference proteome</keyword>
<dbReference type="PRINTS" id="PR00344">
    <property type="entry name" value="BCTRLSENSOR"/>
</dbReference>
<comment type="subcellular location">
    <subcellularLocation>
        <location evidence="2">Cell membrane</location>
        <topology evidence="2">Multi-pass membrane protein</topology>
    </subcellularLocation>
</comment>
<dbReference type="CDD" id="cd16922">
    <property type="entry name" value="HATPase_EvgS-ArcB-TorS-like"/>
    <property type="match status" value="1"/>
</dbReference>
<dbReference type="Gene3D" id="1.10.287.130">
    <property type="match status" value="1"/>
</dbReference>
<keyword evidence="8" id="KW-0547">Nucleotide-binding</keyword>
<evidence type="ECO:0000256" key="11">
    <source>
        <dbReference type="ARBA" id="ARBA00022989"/>
    </source>
</evidence>
<dbReference type="InterPro" id="IPR036097">
    <property type="entry name" value="HisK_dim/P_sf"/>
</dbReference>
<comment type="caution">
    <text evidence="21">The sequence shown here is derived from an EMBL/GenBank/DDBJ whole genome shotgun (WGS) entry which is preliminary data.</text>
</comment>
<dbReference type="Gene3D" id="3.30.565.10">
    <property type="entry name" value="Histidine kinase-like ATPase, C-terminal domain"/>
    <property type="match status" value="1"/>
</dbReference>
<dbReference type="InterPro" id="IPR003661">
    <property type="entry name" value="HisK_dim/P_dom"/>
</dbReference>
<evidence type="ECO:0000313" key="22">
    <source>
        <dbReference type="Proteomes" id="UP001630969"/>
    </source>
</evidence>
<dbReference type="SMART" id="SM00388">
    <property type="entry name" value="HisKA"/>
    <property type="match status" value="1"/>
</dbReference>
<evidence type="ECO:0000256" key="13">
    <source>
        <dbReference type="ARBA" id="ARBA00023136"/>
    </source>
</evidence>
<dbReference type="InterPro" id="IPR011006">
    <property type="entry name" value="CheY-like_superfamily"/>
</dbReference>
<dbReference type="SUPFAM" id="SSF55874">
    <property type="entry name" value="ATPase domain of HSP90 chaperone/DNA topoisomerase II/histidine kinase"/>
    <property type="match status" value="1"/>
</dbReference>
<evidence type="ECO:0000256" key="12">
    <source>
        <dbReference type="ARBA" id="ARBA00023012"/>
    </source>
</evidence>
<dbReference type="Pfam" id="PF21689">
    <property type="entry name" value="TorS_sensor_domain"/>
    <property type="match status" value="1"/>
</dbReference>
<name>A0ABW9GQD0_9GAMM</name>
<keyword evidence="4" id="KW-1003">Cell membrane</keyword>
<dbReference type="CDD" id="cd17546">
    <property type="entry name" value="REC_hyHK_CKI1_RcsC-like"/>
    <property type="match status" value="1"/>
</dbReference>
<dbReference type="InterPro" id="IPR014302">
    <property type="entry name" value="Sig_transdc_His_kinase_TorS"/>
</dbReference>
<gene>
    <name evidence="21" type="primary">torS</name>
    <name evidence="21" type="ORF">ACEUDJ_06280</name>
</gene>
<dbReference type="Pfam" id="PF00672">
    <property type="entry name" value="HAMP"/>
    <property type="match status" value="1"/>
</dbReference>
<feature type="transmembrane region" description="Helical" evidence="16">
    <location>
        <begin position="12"/>
        <end position="33"/>
    </location>
</feature>
<dbReference type="PANTHER" id="PTHR45339:SF1">
    <property type="entry name" value="HYBRID SIGNAL TRANSDUCTION HISTIDINE KINASE J"/>
    <property type="match status" value="1"/>
</dbReference>